<dbReference type="Pfam" id="PF00241">
    <property type="entry name" value="Cofilin_ADF"/>
    <property type="match status" value="1"/>
</dbReference>
<keyword evidence="4" id="KW-0206">Cytoskeleton</keyword>
<dbReference type="GO" id="GO:0030864">
    <property type="term" value="C:cortical actin cytoskeleton"/>
    <property type="evidence" value="ECO:0007669"/>
    <property type="project" value="TreeGrafter"/>
</dbReference>
<evidence type="ECO:0000259" key="7">
    <source>
        <dbReference type="PROSITE" id="PS51263"/>
    </source>
</evidence>
<dbReference type="PROSITE" id="PS51263">
    <property type="entry name" value="ADF_H"/>
    <property type="match status" value="1"/>
</dbReference>
<keyword evidence="9" id="KW-1185">Reference proteome</keyword>
<dbReference type="SUPFAM" id="SSF55753">
    <property type="entry name" value="Actin depolymerizing proteins"/>
    <property type="match status" value="1"/>
</dbReference>
<dbReference type="FunFam" id="3.40.20.10:FF:000018">
    <property type="entry name" value="Coactosin-like 1"/>
    <property type="match status" value="1"/>
</dbReference>
<keyword evidence="3" id="KW-0009">Actin-binding</keyword>
<dbReference type="GO" id="GO:0051015">
    <property type="term" value="F:actin filament binding"/>
    <property type="evidence" value="ECO:0007669"/>
    <property type="project" value="TreeGrafter"/>
</dbReference>
<feature type="domain" description="ADF-H" evidence="7">
    <location>
        <begin position="1"/>
        <end position="133"/>
    </location>
</feature>
<organism evidence="8 9">
    <name type="scientific">Cymbomonas tetramitiformis</name>
    <dbReference type="NCBI Taxonomy" id="36881"/>
    <lineage>
        <taxon>Eukaryota</taxon>
        <taxon>Viridiplantae</taxon>
        <taxon>Chlorophyta</taxon>
        <taxon>Pyramimonadophyceae</taxon>
        <taxon>Pyramimonadales</taxon>
        <taxon>Pyramimonadaceae</taxon>
        <taxon>Cymbomonas</taxon>
    </lineage>
</organism>
<evidence type="ECO:0000256" key="1">
    <source>
        <dbReference type="ARBA" id="ARBA00004245"/>
    </source>
</evidence>
<sequence length="245" mass="26372">MSVFLDSCAEFYQKVFKDDDDTDWCALGYEGKKLKGAASGSGGLTECLASFEDTQILYCLLRLAKTDDGGDSKRVKFIFITWVGENAPALKKGQVNIHKDKVGELFKGFHIEKQIYDRDGLEGLSEELDALLKKAGGANYDLGNERSGVKAGASSSYKSQSKEFFKQKDSESEVKGAVYEKIISTSKEVSACDLGGRAMTAPPTEAKKNTIGYNSSTESPKAEAPVADAPEADASTEAPAAEEES</sequence>
<evidence type="ECO:0000256" key="6">
    <source>
        <dbReference type="SAM" id="MobiDB-lite"/>
    </source>
</evidence>
<evidence type="ECO:0000256" key="5">
    <source>
        <dbReference type="ARBA" id="ARBA00038052"/>
    </source>
</evidence>
<protein>
    <recommendedName>
        <fullName evidence="7">ADF-H domain-containing protein</fullName>
    </recommendedName>
</protein>
<dbReference type="AlphaFoldDB" id="A0AAE0CFY2"/>
<reference evidence="8 9" key="1">
    <citation type="journal article" date="2015" name="Genome Biol. Evol.">
        <title>Comparative Genomics of a Bacterivorous Green Alga Reveals Evolutionary Causalities and Consequences of Phago-Mixotrophic Mode of Nutrition.</title>
        <authorList>
            <person name="Burns J.A."/>
            <person name="Paasch A."/>
            <person name="Narechania A."/>
            <person name="Kim E."/>
        </authorList>
    </citation>
    <scope>NUCLEOTIDE SEQUENCE [LARGE SCALE GENOMIC DNA]</scope>
    <source>
        <strain evidence="8 9">PLY_AMNH</strain>
    </source>
</reference>
<dbReference type="Gene3D" id="3.40.20.10">
    <property type="entry name" value="Severin"/>
    <property type="match status" value="1"/>
</dbReference>
<gene>
    <name evidence="8" type="ORF">CYMTET_37155</name>
</gene>
<dbReference type="EMBL" id="LGRX02024743">
    <property type="protein sequence ID" value="KAK3253594.1"/>
    <property type="molecule type" value="Genomic_DNA"/>
</dbReference>
<comment type="subcellular location">
    <subcellularLocation>
        <location evidence="1">Cytoplasm</location>
        <location evidence="1">Cytoskeleton</location>
    </subcellularLocation>
</comment>
<evidence type="ECO:0000313" key="8">
    <source>
        <dbReference type="EMBL" id="KAK3253594.1"/>
    </source>
</evidence>
<accession>A0AAE0CFY2</accession>
<dbReference type="Proteomes" id="UP001190700">
    <property type="component" value="Unassembled WGS sequence"/>
</dbReference>
<dbReference type="GO" id="GO:0030833">
    <property type="term" value="P:regulation of actin filament polymerization"/>
    <property type="evidence" value="ECO:0007669"/>
    <property type="project" value="TreeGrafter"/>
</dbReference>
<evidence type="ECO:0000256" key="4">
    <source>
        <dbReference type="ARBA" id="ARBA00023212"/>
    </source>
</evidence>
<feature type="compositionally biased region" description="Low complexity" evidence="6">
    <location>
        <begin position="222"/>
        <end position="239"/>
    </location>
</feature>
<dbReference type="GO" id="GO:0005884">
    <property type="term" value="C:actin filament"/>
    <property type="evidence" value="ECO:0007669"/>
    <property type="project" value="TreeGrafter"/>
</dbReference>
<comment type="similarity">
    <text evidence="5">Belongs to the actin-binding proteins ADF family. Coactosin subfamily.</text>
</comment>
<feature type="region of interest" description="Disordered" evidence="6">
    <location>
        <begin position="192"/>
        <end position="245"/>
    </location>
</feature>
<dbReference type="PANTHER" id="PTHR10829:SF25">
    <property type="entry name" value="DREBRIN-LIKE PROTEIN"/>
    <property type="match status" value="1"/>
</dbReference>
<dbReference type="CDD" id="cd11282">
    <property type="entry name" value="ADF_coactosin_like"/>
    <property type="match status" value="1"/>
</dbReference>
<evidence type="ECO:0000313" key="9">
    <source>
        <dbReference type="Proteomes" id="UP001190700"/>
    </source>
</evidence>
<dbReference type="InterPro" id="IPR029006">
    <property type="entry name" value="ADF-H/Gelsolin-like_dom_sf"/>
</dbReference>
<proteinExistence type="inferred from homology"/>
<dbReference type="InterPro" id="IPR002108">
    <property type="entry name" value="ADF-H"/>
</dbReference>
<dbReference type="PANTHER" id="PTHR10829">
    <property type="entry name" value="CORTACTIN AND DREBRIN"/>
    <property type="match status" value="1"/>
</dbReference>
<evidence type="ECO:0000256" key="2">
    <source>
        <dbReference type="ARBA" id="ARBA00022490"/>
    </source>
</evidence>
<name>A0AAE0CFY2_9CHLO</name>
<comment type="caution">
    <text evidence="8">The sequence shown here is derived from an EMBL/GenBank/DDBJ whole genome shotgun (WGS) entry which is preliminary data.</text>
</comment>
<dbReference type="SMART" id="SM00102">
    <property type="entry name" value="ADF"/>
    <property type="match status" value="1"/>
</dbReference>
<evidence type="ECO:0000256" key="3">
    <source>
        <dbReference type="ARBA" id="ARBA00023203"/>
    </source>
</evidence>
<keyword evidence="2" id="KW-0963">Cytoplasm</keyword>